<name>A0A7Y6DZY7_9CELL</name>
<organism evidence="1 2">
    <name type="scientific">Cellulomonas humilata</name>
    <dbReference type="NCBI Taxonomy" id="144055"/>
    <lineage>
        <taxon>Bacteria</taxon>
        <taxon>Bacillati</taxon>
        <taxon>Actinomycetota</taxon>
        <taxon>Actinomycetes</taxon>
        <taxon>Micrococcales</taxon>
        <taxon>Cellulomonadaceae</taxon>
        <taxon>Cellulomonas</taxon>
    </lineage>
</organism>
<accession>A0A7Y6DZY7</accession>
<dbReference type="Proteomes" id="UP000565724">
    <property type="component" value="Unassembled WGS sequence"/>
</dbReference>
<sequence length="173" mass="19747">MRLDEIRQLISDHDDRDQYWHMVQTGPYFTDAPDVDDDTFRQHSELFVFAADVDLTIQSGLEWGHLARQVKRADAIWEHVHFPDESAQVTYADVFWRGSLVDRVSIITVDGGRATLPIGDRASRNRDLGNLKPGVKVDWDYTASAFETAVARIVDGGRDFDRYFTQTGMIVRG</sequence>
<gene>
    <name evidence="1" type="ORF">HP550_19930</name>
</gene>
<evidence type="ECO:0000313" key="2">
    <source>
        <dbReference type="Proteomes" id="UP000565724"/>
    </source>
</evidence>
<proteinExistence type="predicted"/>
<comment type="caution">
    <text evidence="1">The sequence shown here is derived from an EMBL/GenBank/DDBJ whole genome shotgun (WGS) entry which is preliminary data.</text>
</comment>
<dbReference type="RefSeq" id="WP_175349386.1">
    <property type="nucleotide sequence ID" value="NZ_JABMCI010000070.1"/>
</dbReference>
<evidence type="ECO:0000313" key="1">
    <source>
        <dbReference type="EMBL" id="NUU19524.1"/>
    </source>
</evidence>
<protein>
    <submittedName>
        <fullName evidence="1">Uncharacterized protein</fullName>
    </submittedName>
</protein>
<reference evidence="1 2" key="1">
    <citation type="submission" date="2020-05" db="EMBL/GenBank/DDBJ databases">
        <title>Genome Sequencing of Type Strains.</title>
        <authorList>
            <person name="Lemaire J.F."/>
            <person name="Inderbitzin P."/>
            <person name="Gregorio O.A."/>
            <person name="Collins S.B."/>
            <person name="Wespe N."/>
            <person name="Knight-Connoni V."/>
        </authorList>
    </citation>
    <scope>NUCLEOTIDE SEQUENCE [LARGE SCALE GENOMIC DNA]</scope>
    <source>
        <strain evidence="1 2">ATCC 25174</strain>
    </source>
</reference>
<dbReference type="AlphaFoldDB" id="A0A7Y6DZY7"/>
<dbReference type="EMBL" id="JABMCI010000070">
    <property type="protein sequence ID" value="NUU19524.1"/>
    <property type="molecule type" value="Genomic_DNA"/>
</dbReference>
<keyword evidence="2" id="KW-1185">Reference proteome</keyword>